<evidence type="ECO:0000259" key="12">
    <source>
        <dbReference type="Pfam" id="PF21687"/>
    </source>
</evidence>
<protein>
    <submittedName>
        <fullName evidence="13">General secretion pathway protein K</fullName>
    </submittedName>
</protein>
<keyword evidence="7" id="KW-0653">Protein transport</keyword>
<comment type="similarity">
    <text evidence="2">Belongs to the GSP K family.</text>
</comment>
<dbReference type="EMBL" id="UOFD01000029">
    <property type="protein sequence ID" value="VAW51410.1"/>
    <property type="molecule type" value="Genomic_DNA"/>
</dbReference>
<dbReference type="SUPFAM" id="SSF47781">
    <property type="entry name" value="RuvA domain 2-like"/>
    <property type="match status" value="1"/>
</dbReference>
<evidence type="ECO:0000313" key="13">
    <source>
        <dbReference type="EMBL" id="VAW51410.1"/>
    </source>
</evidence>
<evidence type="ECO:0000259" key="11">
    <source>
        <dbReference type="Pfam" id="PF03934"/>
    </source>
</evidence>
<accession>A0A3B0WG28</accession>
<dbReference type="SUPFAM" id="SSF54523">
    <property type="entry name" value="Pili subunits"/>
    <property type="match status" value="1"/>
</dbReference>
<dbReference type="Pfam" id="PF03934">
    <property type="entry name" value="T2SSK"/>
    <property type="match status" value="1"/>
</dbReference>
<feature type="domain" description="T2SS protein K first SAM-like" evidence="12">
    <location>
        <begin position="113"/>
        <end position="213"/>
    </location>
</feature>
<evidence type="ECO:0000256" key="9">
    <source>
        <dbReference type="ARBA" id="ARBA00023136"/>
    </source>
</evidence>
<evidence type="ECO:0000256" key="8">
    <source>
        <dbReference type="ARBA" id="ARBA00022989"/>
    </source>
</evidence>
<keyword evidence="8 10" id="KW-1133">Transmembrane helix</keyword>
<dbReference type="SUPFAM" id="SSF158544">
    <property type="entry name" value="GspK insert domain-like"/>
    <property type="match status" value="1"/>
</dbReference>
<dbReference type="Gene3D" id="3.30.1300.30">
    <property type="entry name" value="GSPII I/J protein-like"/>
    <property type="match status" value="1"/>
</dbReference>
<dbReference type="InterPro" id="IPR045584">
    <property type="entry name" value="Pilin-like"/>
</dbReference>
<dbReference type="PIRSF" id="PIRSF002786">
    <property type="entry name" value="XcpX"/>
    <property type="match status" value="1"/>
</dbReference>
<evidence type="ECO:0000256" key="7">
    <source>
        <dbReference type="ARBA" id="ARBA00022927"/>
    </source>
</evidence>
<keyword evidence="4" id="KW-1003">Cell membrane</keyword>
<evidence type="ECO:0000256" key="4">
    <source>
        <dbReference type="ARBA" id="ARBA00022475"/>
    </source>
</evidence>
<evidence type="ECO:0000256" key="5">
    <source>
        <dbReference type="ARBA" id="ARBA00022519"/>
    </source>
</evidence>
<sequence length="323" mass="36083">MFSPRSKNLFSTPAKQQKGVAIITALLIVTIAATVSITISTRLQLDVRRTSNLITQDQAQFYLLAAEEWSQRILREDKKNTSIDALDEQWAFELPPLPVDGGSIQGRLTDLHACLNVNSLIKDNAIAPIPKARLSQLFKNLKVKVDLTQAIGDWIDSNLETTNPNGAEDGYYLNLAKPYRTANTPLHSISELRLIKGFEDRTIYPLVKPYLCAFIIDGGDINININTASAEVLQSLSETMTKSLAADIIERRTDTPFSDLKDFTSFAKLDTIIKDTEQLSTSSNYFLLRTHAIIGQANKVMYSIIFRDDSGKTKIISRTQRTQ</sequence>
<keyword evidence="9 10" id="KW-0472">Membrane</keyword>
<keyword evidence="3" id="KW-0813">Transport</keyword>
<keyword evidence="5" id="KW-0997">Cell inner membrane</keyword>
<dbReference type="InterPro" id="IPR005628">
    <property type="entry name" value="GspK"/>
</dbReference>
<comment type="subcellular location">
    <subcellularLocation>
        <location evidence="1">Cell inner membrane</location>
    </subcellularLocation>
</comment>
<dbReference type="NCBIfam" id="NF037980">
    <property type="entry name" value="T2SS_GspK"/>
    <property type="match status" value="1"/>
</dbReference>
<evidence type="ECO:0000256" key="6">
    <source>
        <dbReference type="ARBA" id="ARBA00022692"/>
    </source>
</evidence>
<feature type="transmembrane region" description="Helical" evidence="10">
    <location>
        <begin position="20"/>
        <end position="39"/>
    </location>
</feature>
<dbReference type="GO" id="GO:0009306">
    <property type="term" value="P:protein secretion"/>
    <property type="evidence" value="ECO:0007669"/>
    <property type="project" value="InterPro"/>
</dbReference>
<dbReference type="InterPro" id="IPR038072">
    <property type="entry name" value="GspK_central_sf"/>
</dbReference>
<dbReference type="PANTHER" id="PTHR38831:SF1">
    <property type="entry name" value="TYPE II SECRETION SYSTEM PROTEIN K-RELATED"/>
    <property type="match status" value="1"/>
</dbReference>
<dbReference type="PANTHER" id="PTHR38831">
    <property type="entry name" value="TYPE II SECRETION SYSTEM PROTEIN K"/>
    <property type="match status" value="1"/>
</dbReference>
<organism evidence="13">
    <name type="scientific">hydrothermal vent metagenome</name>
    <dbReference type="NCBI Taxonomy" id="652676"/>
    <lineage>
        <taxon>unclassified sequences</taxon>
        <taxon>metagenomes</taxon>
        <taxon>ecological metagenomes</taxon>
    </lineage>
</organism>
<dbReference type="InterPro" id="IPR049031">
    <property type="entry name" value="T2SSK_SAM-like_1st"/>
</dbReference>
<dbReference type="InterPro" id="IPR010994">
    <property type="entry name" value="RuvA_2-like"/>
</dbReference>
<dbReference type="AlphaFoldDB" id="A0A3B0WG28"/>
<evidence type="ECO:0000256" key="10">
    <source>
        <dbReference type="SAM" id="Phobius"/>
    </source>
</evidence>
<gene>
    <name evidence="13" type="ORF">MNBD_GAMMA06-668</name>
</gene>
<evidence type="ECO:0000256" key="3">
    <source>
        <dbReference type="ARBA" id="ARBA00022448"/>
    </source>
</evidence>
<dbReference type="InterPro" id="IPR049179">
    <property type="entry name" value="T2SSK_SAM-like_2nd"/>
</dbReference>
<name>A0A3B0WG28_9ZZZZ</name>
<dbReference type="Pfam" id="PF21687">
    <property type="entry name" value="T2SSK_1st"/>
    <property type="match status" value="1"/>
</dbReference>
<evidence type="ECO:0000256" key="2">
    <source>
        <dbReference type="ARBA" id="ARBA00007246"/>
    </source>
</evidence>
<keyword evidence="6 10" id="KW-0812">Transmembrane</keyword>
<feature type="domain" description="T2SS protein K second SAM-like" evidence="11">
    <location>
        <begin position="223"/>
        <end position="281"/>
    </location>
</feature>
<dbReference type="GO" id="GO:0005886">
    <property type="term" value="C:plasma membrane"/>
    <property type="evidence" value="ECO:0007669"/>
    <property type="project" value="UniProtKB-SubCell"/>
</dbReference>
<reference evidence="13" key="1">
    <citation type="submission" date="2018-06" db="EMBL/GenBank/DDBJ databases">
        <authorList>
            <person name="Zhirakovskaya E."/>
        </authorList>
    </citation>
    <scope>NUCLEOTIDE SEQUENCE</scope>
</reference>
<proteinExistence type="inferred from homology"/>
<evidence type="ECO:0000256" key="1">
    <source>
        <dbReference type="ARBA" id="ARBA00004533"/>
    </source>
</evidence>
<dbReference type="Gene3D" id="1.10.40.60">
    <property type="entry name" value="EpsJ-like"/>
    <property type="match status" value="2"/>
</dbReference>